<dbReference type="Pfam" id="PF00149">
    <property type="entry name" value="Metallophos"/>
    <property type="match status" value="1"/>
</dbReference>
<comment type="caution">
    <text evidence="2">The sequence shown here is derived from an EMBL/GenBank/DDBJ whole genome shotgun (WGS) entry which is preliminary data.</text>
</comment>
<dbReference type="EMBL" id="BOPF01000006">
    <property type="protein sequence ID" value="GIJ45025.1"/>
    <property type="molecule type" value="Genomic_DNA"/>
</dbReference>
<organism evidence="2 3">
    <name type="scientific">Virgisporangium aliadipatigenens</name>
    <dbReference type="NCBI Taxonomy" id="741659"/>
    <lineage>
        <taxon>Bacteria</taxon>
        <taxon>Bacillati</taxon>
        <taxon>Actinomycetota</taxon>
        <taxon>Actinomycetes</taxon>
        <taxon>Micromonosporales</taxon>
        <taxon>Micromonosporaceae</taxon>
        <taxon>Virgisporangium</taxon>
    </lineage>
</organism>
<proteinExistence type="predicted"/>
<feature type="domain" description="Calcineurin-like phosphoesterase" evidence="1">
    <location>
        <begin position="47"/>
        <end position="240"/>
    </location>
</feature>
<reference evidence="2" key="1">
    <citation type="submission" date="2021-01" db="EMBL/GenBank/DDBJ databases">
        <title>Whole genome shotgun sequence of Virgisporangium aliadipatigenens NBRC 105644.</title>
        <authorList>
            <person name="Komaki H."/>
            <person name="Tamura T."/>
        </authorList>
    </citation>
    <scope>NUCLEOTIDE SEQUENCE</scope>
    <source>
        <strain evidence="2">NBRC 105644</strain>
    </source>
</reference>
<evidence type="ECO:0000313" key="2">
    <source>
        <dbReference type="EMBL" id="GIJ45025.1"/>
    </source>
</evidence>
<gene>
    <name evidence="2" type="ORF">Val02_19110</name>
</gene>
<dbReference type="InterPro" id="IPR029052">
    <property type="entry name" value="Metallo-depent_PP-like"/>
</dbReference>
<name>A0A8J4DNL5_9ACTN</name>
<dbReference type="SUPFAM" id="SSF56300">
    <property type="entry name" value="Metallo-dependent phosphatases"/>
    <property type="match status" value="1"/>
</dbReference>
<dbReference type="AlphaFoldDB" id="A0A8J4DNL5"/>
<dbReference type="RefSeq" id="WP_203898586.1">
    <property type="nucleotide sequence ID" value="NZ_BOPF01000006.1"/>
</dbReference>
<sequence>MRLLSTNPEPVTSLPYRQARRGGGTEHVLLPVERLCVDAVPAGCDAVLVTSDLQGVAPSPFGGPPVLLGVAFAEHLRIWADAGLIPAPERLGVVLAGDLYSAPTADVRGASGAVDDVWLAFAAAGCPVVLGVAGNHDIIPPAGLGDLGPGTELLDGTWTDAGGVRFAGVGGVIGDPRRADRRAERPHLDGIAAVLKQDPDVLVLHEGPAGAQQAQHGNARINATIAERPPPLTICGHVHWHRPVARLAGGHVLNVDSRAMLLTP</sequence>
<protein>
    <recommendedName>
        <fullName evidence="1">Calcineurin-like phosphoesterase domain-containing protein</fullName>
    </recommendedName>
</protein>
<keyword evidence="3" id="KW-1185">Reference proteome</keyword>
<dbReference type="Gene3D" id="3.60.21.10">
    <property type="match status" value="1"/>
</dbReference>
<dbReference type="GO" id="GO:0016787">
    <property type="term" value="F:hydrolase activity"/>
    <property type="evidence" value="ECO:0007669"/>
    <property type="project" value="InterPro"/>
</dbReference>
<dbReference type="InterPro" id="IPR004843">
    <property type="entry name" value="Calcineurin-like_PHP"/>
</dbReference>
<evidence type="ECO:0000259" key="1">
    <source>
        <dbReference type="Pfam" id="PF00149"/>
    </source>
</evidence>
<evidence type="ECO:0000313" key="3">
    <source>
        <dbReference type="Proteomes" id="UP000619260"/>
    </source>
</evidence>
<dbReference type="Proteomes" id="UP000619260">
    <property type="component" value="Unassembled WGS sequence"/>
</dbReference>
<accession>A0A8J4DNL5</accession>